<keyword evidence="7 11" id="KW-0520">NAD</keyword>
<dbReference type="RefSeq" id="WP_047915614.1">
    <property type="nucleotide sequence ID" value="NZ_LN774769.1"/>
</dbReference>
<keyword evidence="8" id="KW-0299">Galactose metabolism</keyword>
<dbReference type="STRING" id="1364.LP2241_30287"/>
<sequence length="329" mass="36051">MTVLILGGAGYVGSHATDEFLARGYDVAVVDNLSTGHRAAVADKARFYEGDIRDKDFLADVFTKESDIEGVMHFCAYSLVGESMEKPLMYFENNVGGAMTLLDVMHQFDVKHIVFSSTAATFGIPEVSPITETTPQNPINPYGESKLIMEKMMAWQASATDMTYVALRYFNVAGAKHDGSIGEAHKNETHLIPIILQVALAQRDKIMIYGDDYHTEDGTCVRDYIGMTDLIDAHIKALAYLKAGGKSDAFNLGTKTGYSNLQVLETARQVTGHAIPSEIGPRRAGDPDALVADSSKAQETLGWKPTESLTDIIGNAWQWHQKHPHGYTD</sequence>
<comment type="similarity">
    <text evidence="4 11">Belongs to the NAD(P)-dependent epimerase/dehydratase family.</text>
</comment>
<keyword evidence="10 11" id="KW-0119">Carbohydrate metabolism</keyword>
<reference evidence="14" key="1">
    <citation type="submission" date="2015-01" db="EMBL/GenBank/DDBJ databases">
        <authorList>
            <person name="Andreevskaya M."/>
        </authorList>
    </citation>
    <scope>NUCLEOTIDE SEQUENCE [LARGE SCALE GENOMIC DNA]</scope>
    <source>
        <strain evidence="14">MKFS47</strain>
    </source>
</reference>
<dbReference type="AlphaFoldDB" id="A0A0D6DX04"/>
<comment type="pathway">
    <text evidence="3 11">Carbohydrate metabolism; galactose metabolism.</text>
</comment>
<dbReference type="NCBIfam" id="TIGR01179">
    <property type="entry name" value="galE"/>
    <property type="match status" value="1"/>
</dbReference>
<evidence type="ECO:0000256" key="4">
    <source>
        <dbReference type="ARBA" id="ARBA00007637"/>
    </source>
</evidence>
<evidence type="ECO:0000256" key="10">
    <source>
        <dbReference type="ARBA" id="ARBA00023277"/>
    </source>
</evidence>
<dbReference type="EC" id="5.1.3.2" evidence="5 11"/>
<dbReference type="PANTHER" id="PTHR43725">
    <property type="entry name" value="UDP-GLUCOSE 4-EPIMERASE"/>
    <property type="match status" value="1"/>
</dbReference>
<dbReference type="GO" id="GO:0003978">
    <property type="term" value="F:UDP-glucose 4-epimerase activity"/>
    <property type="evidence" value="ECO:0007669"/>
    <property type="project" value="UniProtKB-UniRule"/>
</dbReference>
<evidence type="ECO:0000313" key="14">
    <source>
        <dbReference type="Proteomes" id="UP000033166"/>
    </source>
</evidence>
<dbReference type="Proteomes" id="UP000033166">
    <property type="component" value="Chromosome I"/>
</dbReference>
<dbReference type="Gene3D" id="3.40.50.720">
    <property type="entry name" value="NAD(P)-binding Rossmann-like Domain"/>
    <property type="match status" value="1"/>
</dbReference>
<proteinExistence type="inferred from homology"/>
<gene>
    <name evidence="13" type="primary">galE</name>
    <name evidence="13" type="ORF">LACPI_1288</name>
</gene>
<evidence type="ECO:0000256" key="2">
    <source>
        <dbReference type="ARBA" id="ARBA00001911"/>
    </source>
</evidence>
<name>A0A0D6DX04_9LACT</name>
<evidence type="ECO:0000256" key="8">
    <source>
        <dbReference type="ARBA" id="ARBA00023144"/>
    </source>
</evidence>
<evidence type="ECO:0000259" key="12">
    <source>
        <dbReference type="Pfam" id="PF01370"/>
    </source>
</evidence>
<comment type="cofactor">
    <cofactor evidence="2 11">
        <name>NAD(+)</name>
        <dbReference type="ChEBI" id="CHEBI:57540"/>
    </cofactor>
</comment>
<dbReference type="Pfam" id="PF01370">
    <property type="entry name" value="Epimerase"/>
    <property type="match status" value="1"/>
</dbReference>
<evidence type="ECO:0000313" key="13">
    <source>
        <dbReference type="EMBL" id="CEN28488.1"/>
    </source>
</evidence>
<evidence type="ECO:0000256" key="6">
    <source>
        <dbReference type="ARBA" id="ARBA00018569"/>
    </source>
</evidence>
<dbReference type="SUPFAM" id="SSF51735">
    <property type="entry name" value="NAD(P)-binding Rossmann-fold domains"/>
    <property type="match status" value="1"/>
</dbReference>
<dbReference type="PANTHER" id="PTHR43725:SF53">
    <property type="entry name" value="UDP-ARABINOSE 4-EPIMERASE 1"/>
    <property type="match status" value="1"/>
</dbReference>
<dbReference type="InterPro" id="IPR005886">
    <property type="entry name" value="UDP_G4E"/>
</dbReference>
<dbReference type="GO" id="GO:0033499">
    <property type="term" value="P:galactose catabolic process via UDP-galactose, Leloir pathway"/>
    <property type="evidence" value="ECO:0007669"/>
    <property type="project" value="TreeGrafter"/>
</dbReference>
<dbReference type="KEGG" id="lpk:LACPI_1288"/>
<evidence type="ECO:0000256" key="9">
    <source>
        <dbReference type="ARBA" id="ARBA00023235"/>
    </source>
</evidence>
<evidence type="ECO:0000256" key="5">
    <source>
        <dbReference type="ARBA" id="ARBA00013189"/>
    </source>
</evidence>
<organism evidence="13 14">
    <name type="scientific">Pseudolactococcus piscium MKFS47</name>
    <dbReference type="NCBI Taxonomy" id="297352"/>
    <lineage>
        <taxon>Bacteria</taxon>
        <taxon>Bacillati</taxon>
        <taxon>Bacillota</taxon>
        <taxon>Bacilli</taxon>
        <taxon>Lactobacillales</taxon>
        <taxon>Streptococcaceae</taxon>
        <taxon>Pseudolactococcus</taxon>
    </lineage>
</organism>
<comment type="subunit">
    <text evidence="11">Homodimer.</text>
</comment>
<evidence type="ECO:0000256" key="1">
    <source>
        <dbReference type="ARBA" id="ARBA00000083"/>
    </source>
</evidence>
<dbReference type="InterPro" id="IPR001509">
    <property type="entry name" value="Epimerase_deHydtase"/>
</dbReference>
<evidence type="ECO:0000256" key="7">
    <source>
        <dbReference type="ARBA" id="ARBA00023027"/>
    </source>
</evidence>
<dbReference type="UniPathway" id="UPA00214"/>
<evidence type="ECO:0000256" key="3">
    <source>
        <dbReference type="ARBA" id="ARBA00004947"/>
    </source>
</evidence>
<feature type="domain" description="NAD-dependent epimerase/dehydratase" evidence="12">
    <location>
        <begin position="3"/>
        <end position="253"/>
    </location>
</feature>
<keyword evidence="9 11" id="KW-0413">Isomerase</keyword>
<dbReference type="EMBL" id="LN774769">
    <property type="protein sequence ID" value="CEN28488.1"/>
    <property type="molecule type" value="Genomic_DNA"/>
</dbReference>
<dbReference type="Gene3D" id="3.90.25.10">
    <property type="entry name" value="UDP-galactose 4-epimerase, domain 1"/>
    <property type="match status" value="1"/>
</dbReference>
<protein>
    <recommendedName>
        <fullName evidence="6 11">UDP-glucose 4-epimerase</fullName>
        <ecNumber evidence="5 11">5.1.3.2</ecNumber>
    </recommendedName>
</protein>
<evidence type="ECO:0000256" key="11">
    <source>
        <dbReference type="RuleBase" id="RU366046"/>
    </source>
</evidence>
<comment type="catalytic activity">
    <reaction evidence="1 11">
        <text>UDP-alpha-D-glucose = UDP-alpha-D-galactose</text>
        <dbReference type="Rhea" id="RHEA:22168"/>
        <dbReference type="ChEBI" id="CHEBI:58885"/>
        <dbReference type="ChEBI" id="CHEBI:66914"/>
        <dbReference type="EC" id="5.1.3.2"/>
    </reaction>
</comment>
<dbReference type="InterPro" id="IPR036291">
    <property type="entry name" value="NAD(P)-bd_dom_sf"/>
</dbReference>
<dbReference type="HOGENOM" id="CLU_007383_1_10_9"/>
<accession>A0A0D6DX04</accession>
<dbReference type="CDD" id="cd05247">
    <property type="entry name" value="UDP_G4E_1_SDR_e"/>
    <property type="match status" value="1"/>
</dbReference>